<feature type="domain" description="ABC transmembrane type-2" evidence="10">
    <location>
        <begin position="47"/>
        <end position="273"/>
    </location>
</feature>
<evidence type="ECO:0000256" key="8">
    <source>
        <dbReference type="ARBA" id="ARBA00023136"/>
    </source>
</evidence>
<evidence type="ECO:0000259" key="10">
    <source>
        <dbReference type="PROSITE" id="PS51012"/>
    </source>
</evidence>
<dbReference type="InterPro" id="IPR000412">
    <property type="entry name" value="ABC_2_transport"/>
</dbReference>
<evidence type="ECO:0000256" key="9">
    <source>
        <dbReference type="RuleBase" id="RU361157"/>
    </source>
</evidence>
<feature type="transmembrane region" description="Helical" evidence="9">
    <location>
        <begin position="251"/>
        <end position="271"/>
    </location>
</feature>
<dbReference type="Pfam" id="PF01061">
    <property type="entry name" value="ABC2_membrane"/>
    <property type="match status" value="1"/>
</dbReference>
<dbReference type="InterPro" id="IPR047817">
    <property type="entry name" value="ABC2_TM_bact-type"/>
</dbReference>
<dbReference type="AlphaFoldDB" id="A0A6J4PQL7"/>
<dbReference type="PANTHER" id="PTHR30413:SF8">
    <property type="entry name" value="TRANSPORT PERMEASE PROTEIN"/>
    <property type="match status" value="1"/>
</dbReference>
<dbReference type="InterPro" id="IPR013525">
    <property type="entry name" value="ABC2_TM"/>
</dbReference>
<feature type="transmembrane region" description="Helical" evidence="9">
    <location>
        <begin position="46"/>
        <end position="68"/>
    </location>
</feature>
<evidence type="ECO:0000313" key="11">
    <source>
        <dbReference type="EMBL" id="CAA9417092.1"/>
    </source>
</evidence>
<keyword evidence="4 9" id="KW-1003">Cell membrane</keyword>
<evidence type="ECO:0000256" key="4">
    <source>
        <dbReference type="ARBA" id="ARBA00022475"/>
    </source>
</evidence>
<evidence type="ECO:0000256" key="5">
    <source>
        <dbReference type="ARBA" id="ARBA00022519"/>
    </source>
</evidence>
<dbReference type="EMBL" id="CADCUZ010000073">
    <property type="protein sequence ID" value="CAA9417092.1"/>
    <property type="molecule type" value="Genomic_DNA"/>
</dbReference>
<dbReference type="PROSITE" id="PS51012">
    <property type="entry name" value="ABC_TM2"/>
    <property type="match status" value="1"/>
</dbReference>
<keyword evidence="5" id="KW-0997">Cell inner membrane</keyword>
<accession>A0A6J4PQL7</accession>
<evidence type="ECO:0000256" key="1">
    <source>
        <dbReference type="ARBA" id="ARBA00004429"/>
    </source>
</evidence>
<comment type="subcellular location">
    <subcellularLocation>
        <location evidence="1">Cell inner membrane</location>
        <topology evidence="1">Multi-pass membrane protein</topology>
    </subcellularLocation>
    <subcellularLocation>
        <location evidence="9">Cell membrane</location>
        <topology evidence="9">Multi-pass membrane protein</topology>
    </subcellularLocation>
</comment>
<comment type="caution">
    <text evidence="9">Lacks conserved residue(s) required for the propagation of feature annotation.</text>
</comment>
<proteinExistence type="inferred from homology"/>
<evidence type="ECO:0000256" key="7">
    <source>
        <dbReference type="ARBA" id="ARBA00022989"/>
    </source>
</evidence>
<evidence type="ECO:0000256" key="2">
    <source>
        <dbReference type="ARBA" id="ARBA00007783"/>
    </source>
</evidence>
<protein>
    <recommendedName>
        <fullName evidence="9">Transport permease protein</fullName>
    </recommendedName>
</protein>
<reference evidence="11" key="1">
    <citation type="submission" date="2020-02" db="EMBL/GenBank/DDBJ databases">
        <authorList>
            <person name="Meier V. D."/>
        </authorList>
    </citation>
    <scope>NUCLEOTIDE SEQUENCE</scope>
    <source>
        <strain evidence="11">AVDCRST_MAG55</strain>
    </source>
</reference>
<dbReference type="GO" id="GO:0015920">
    <property type="term" value="P:lipopolysaccharide transport"/>
    <property type="evidence" value="ECO:0007669"/>
    <property type="project" value="TreeGrafter"/>
</dbReference>
<feature type="transmembrane region" description="Helical" evidence="9">
    <location>
        <begin position="141"/>
        <end position="158"/>
    </location>
</feature>
<organism evidence="11">
    <name type="scientific">uncultured Rubrobacteraceae bacterium</name>
    <dbReference type="NCBI Taxonomy" id="349277"/>
    <lineage>
        <taxon>Bacteria</taxon>
        <taxon>Bacillati</taxon>
        <taxon>Actinomycetota</taxon>
        <taxon>Rubrobacteria</taxon>
        <taxon>Rubrobacterales</taxon>
        <taxon>Rubrobacteraceae</taxon>
        <taxon>environmental samples</taxon>
    </lineage>
</organism>
<keyword evidence="8 9" id="KW-0472">Membrane</keyword>
<dbReference type="GO" id="GO:0140359">
    <property type="term" value="F:ABC-type transporter activity"/>
    <property type="evidence" value="ECO:0007669"/>
    <property type="project" value="InterPro"/>
</dbReference>
<name>A0A6J4PQL7_9ACTN</name>
<dbReference type="GO" id="GO:0043190">
    <property type="term" value="C:ATP-binding cassette (ABC) transporter complex"/>
    <property type="evidence" value="ECO:0007669"/>
    <property type="project" value="InterPro"/>
</dbReference>
<evidence type="ECO:0000256" key="6">
    <source>
        <dbReference type="ARBA" id="ARBA00022692"/>
    </source>
</evidence>
<keyword evidence="3 9" id="KW-0813">Transport</keyword>
<dbReference type="PIRSF" id="PIRSF006648">
    <property type="entry name" value="DrrB"/>
    <property type="match status" value="1"/>
</dbReference>
<keyword evidence="7 9" id="KW-1133">Transmembrane helix</keyword>
<evidence type="ECO:0000256" key="3">
    <source>
        <dbReference type="ARBA" id="ARBA00022448"/>
    </source>
</evidence>
<comment type="similarity">
    <text evidence="2 9">Belongs to the ABC-2 integral membrane protein family.</text>
</comment>
<dbReference type="PANTHER" id="PTHR30413">
    <property type="entry name" value="INNER MEMBRANE TRANSPORT PERMEASE"/>
    <property type="match status" value="1"/>
</dbReference>
<sequence length="281" mass="31811">MATYTSTYKKNFTNDFFGSLATFYRRRWLLRYFLQRQVTRSYKKSYLGMSWALLSPFVWVFFLALIFSESVGIRVRAVEGHSNLNFGLYLYCGILPFLTFSEAMNKGMNSIRGSSGLVQRVIFPLELLPFTSAMASMVDKFFGVGALLIVAALFGRGVHGTILLLPLVVVLQTVFVLGLTYIMAVLGTYLPDLGEVMRPVIRGTFFLTPILWPPERLPESVRWIVDYNPLAYLVNAYRDLVLFGEPLGGQATLYFTLFSLALLVAGFALFVRTKWGFADRL</sequence>
<gene>
    <name evidence="11" type="ORF">AVDCRST_MAG55-1723</name>
</gene>
<feature type="transmembrane region" description="Helical" evidence="9">
    <location>
        <begin position="165"/>
        <end position="190"/>
    </location>
</feature>
<keyword evidence="6 9" id="KW-0812">Transmembrane</keyword>